<dbReference type="SMART" id="SM00479">
    <property type="entry name" value="EXOIII"/>
    <property type="match status" value="1"/>
</dbReference>
<gene>
    <name evidence="2" type="ORF">VJ786_01160</name>
</gene>
<organism evidence="2 3">
    <name type="scientific">Sphingobacterium tenebrionis</name>
    <dbReference type="NCBI Taxonomy" id="3111775"/>
    <lineage>
        <taxon>Bacteria</taxon>
        <taxon>Pseudomonadati</taxon>
        <taxon>Bacteroidota</taxon>
        <taxon>Sphingobacteriia</taxon>
        <taxon>Sphingobacteriales</taxon>
        <taxon>Sphingobacteriaceae</taxon>
        <taxon>Sphingobacterium</taxon>
    </lineage>
</organism>
<dbReference type="InterPro" id="IPR012337">
    <property type="entry name" value="RNaseH-like_sf"/>
</dbReference>
<evidence type="ECO:0000313" key="3">
    <source>
        <dbReference type="Proteomes" id="UP001363035"/>
    </source>
</evidence>
<dbReference type="EMBL" id="JAYLLN010000001">
    <property type="protein sequence ID" value="MEI5983500.1"/>
    <property type="molecule type" value="Genomic_DNA"/>
</dbReference>
<dbReference type="Gene3D" id="3.30.420.10">
    <property type="entry name" value="Ribonuclease H-like superfamily/Ribonuclease H"/>
    <property type="match status" value="1"/>
</dbReference>
<keyword evidence="2" id="KW-0540">Nuclease</keyword>
<dbReference type="Pfam" id="PF00929">
    <property type="entry name" value="RNase_T"/>
    <property type="match status" value="1"/>
</dbReference>
<feature type="domain" description="Exonuclease" evidence="1">
    <location>
        <begin position="4"/>
        <end position="170"/>
    </location>
</feature>
<dbReference type="Proteomes" id="UP001363035">
    <property type="component" value="Unassembled WGS sequence"/>
</dbReference>
<keyword evidence="2" id="KW-0378">Hydrolase</keyword>
<dbReference type="InterPro" id="IPR013520">
    <property type="entry name" value="Ribonucl_H"/>
</dbReference>
<proteinExistence type="predicted"/>
<dbReference type="PANTHER" id="PTHR30231">
    <property type="entry name" value="DNA POLYMERASE III SUBUNIT EPSILON"/>
    <property type="match status" value="1"/>
</dbReference>
<accession>A0ABU8I1C6</accession>
<keyword evidence="2" id="KW-0269">Exonuclease</keyword>
<dbReference type="GO" id="GO:0004527">
    <property type="term" value="F:exonuclease activity"/>
    <property type="evidence" value="ECO:0007669"/>
    <property type="project" value="UniProtKB-KW"/>
</dbReference>
<dbReference type="SUPFAM" id="SSF53098">
    <property type="entry name" value="Ribonuclease H-like"/>
    <property type="match status" value="1"/>
</dbReference>
<dbReference type="PANTHER" id="PTHR30231:SF42">
    <property type="entry name" value="EXONUCLEASE"/>
    <property type="match status" value="1"/>
</dbReference>
<dbReference type="InterPro" id="IPR036397">
    <property type="entry name" value="RNaseH_sf"/>
</dbReference>
<evidence type="ECO:0000259" key="1">
    <source>
        <dbReference type="SMART" id="SM00479"/>
    </source>
</evidence>
<evidence type="ECO:0000313" key="2">
    <source>
        <dbReference type="EMBL" id="MEI5983500.1"/>
    </source>
</evidence>
<sequence length="177" mass="20309">MLETFTTIDFELATAKYNSVCAVGIVNVVSGEISNEFYSLVRPPENKYMWQTSRVHGIKPKHTANSPSFIQIYPIIKEMIQGQHMVAHDELLDRSVLKETMEHYGLCYPELMLPDIWDCTSKIYRSYGFERTKLSICCELMGVELKHHDALSDARATAELFLKKDAAMEMMRSGKVY</sequence>
<reference evidence="2 3" key="1">
    <citation type="submission" date="2024-01" db="EMBL/GenBank/DDBJ databases">
        <title>Sphingobacterium tenebrionis sp. nov., a novel endophyte isolated from tenebrio molitor intestines.</title>
        <authorList>
            <person name="Zhang C."/>
        </authorList>
    </citation>
    <scope>NUCLEOTIDE SEQUENCE [LARGE SCALE GENOMIC DNA]</scope>
    <source>
        <strain evidence="2 3">PU5-4</strain>
    </source>
</reference>
<dbReference type="RefSeq" id="WP_336557096.1">
    <property type="nucleotide sequence ID" value="NZ_JAYLLN010000001.1"/>
</dbReference>
<name>A0ABU8I1C6_9SPHI</name>
<keyword evidence="3" id="KW-1185">Reference proteome</keyword>
<protein>
    <submittedName>
        <fullName evidence="2">Exonuclease domain-containing protein</fullName>
    </submittedName>
</protein>
<comment type="caution">
    <text evidence="2">The sequence shown here is derived from an EMBL/GenBank/DDBJ whole genome shotgun (WGS) entry which is preliminary data.</text>
</comment>